<dbReference type="InterPro" id="IPR000014">
    <property type="entry name" value="PAS"/>
</dbReference>
<dbReference type="InterPro" id="IPR000792">
    <property type="entry name" value="Tscrpt_reg_LuxR_C"/>
</dbReference>
<dbReference type="EMBL" id="FQZE01000018">
    <property type="protein sequence ID" value="SHJ39003.1"/>
    <property type="molecule type" value="Genomic_DNA"/>
</dbReference>
<reference evidence="6 7" key="1">
    <citation type="submission" date="2016-11" db="EMBL/GenBank/DDBJ databases">
        <authorList>
            <person name="Jaros S."/>
            <person name="Januszkiewicz K."/>
            <person name="Wedrychowicz H."/>
        </authorList>
    </citation>
    <scope>NUCLEOTIDE SEQUENCE [LARGE SCALE GENOMIC DNA]</scope>
    <source>
        <strain evidence="6 7">DSM 27063</strain>
    </source>
</reference>
<dbReference type="PROSITE" id="PS50043">
    <property type="entry name" value="HTH_LUXR_2"/>
    <property type="match status" value="1"/>
</dbReference>
<dbReference type="GO" id="GO:0003677">
    <property type="term" value="F:DNA binding"/>
    <property type="evidence" value="ECO:0007669"/>
    <property type="project" value="UniProtKB-KW"/>
</dbReference>
<evidence type="ECO:0000256" key="3">
    <source>
        <dbReference type="ARBA" id="ARBA00023163"/>
    </source>
</evidence>
<dbReference type="PANTHER" id="PTHR44688">
    <property type="entry name" value="DNA-BINDING TRANSCRIPTIONAL ACTIVATOR DEVR_DOSR"/>
    <property type="match status" value="1"/>
</dbReference>
<gene>
    <name evidence="6" type="ORF">SAMN05444280_11823</name>
</gene>
<dbReference type="InterPro" id="IPR016032">
    <property type="entry name" value="Sig_transdc_resp-reg_C-effctor"/>
</dbReference>
<dbReference type="CDD" id="cd06170">
    <property type="entry name" value="LuxR_C_like"/>
    <property type="match status" value="1"/>
</dbReference>
<evidence type="ECO:0000259" key="4">
    <source>
        <dbReference type="PROSITE" id="PS50043"/>
    </source>
</evidence>
<dbReference type="AlphaFoldDB" id="A0A1M6IX42"/>
<dbReference type="Gene3D" id="1.10.10.10">
    <property type="entry name" value="Winged helix-like DNA-binding domain superfamily/Winged helix DNA-binding domain"/>
    <property type="match status" value="1"/>
</dbReference>
<dbReference type="CDD" id="cd00130">
    <property type="entry name" value="PAS"/>
    <property type="match status" value="1"/>
</dbReference>
<accession>A0A1M6IX42</accession>
<dbReference type="OrthoDB" id="965844at2"/>
<evidence type="ECO:0000256" key="1">
    <source>
        <dbReference type="ARBA" id="ARBA00023015"/>
    </source>
</evidence>
<dbReference type="SUPFAM" id="SSF46894">
    <property type="entry name" value="C-terminal effector domain of the bipartite response regulators"/>
    <property type="match status" value="1"/>
</dbReference>
<dbReference type="SMART" id="SM00421">
    <property type="entry name" value="HTH_LUXR"/>
    <property type="match status" value="1"/>
</dbReference>
<dbReference type="RefSeq" id="WP_073169809.1">
    <property type="nucleotide sequence ID" value="NZ_FQZE01000018.1"/>
</dbReference>
<feature type="domain" description="PAS" evidence="5">
    <location>
        <begin position="49"/>
        <end position="70"/>
    </location>
</feature>
<keyword evidence="1" id="KW-0805">Transcription regulation</keyword>
<evidence type="ECO:0000259" key="5">
    <source>
        <dbReference type="PROSITE" id="PS50112"/>
    </source>
</evidence>
<sequence>MYFSNSELVESLQRDFILPEKKQRGGAFIYFAESMPGFAHFNCTDTFQMIYVNNNFSDYFGLSPNEIIGKDIQFFREHYCFAEWKNKVEEIVDSAERDDEQKFFLYIQKIRKTEKSEYRDFICFTQWWSSFQCFLTYNIPVDNLGNGTKIINRFIERNEFIRNNYKKFASLTNREIEILRLIGAGKSRNEIAKILYISKHTIDNHRKHIRHKLEIKSTADLFRYIYTFSLV</sequence>
<keyword evidence="7" id="KW-1185">Reference proteome</keyword>
<dbReference type="Proteomes" id="UP000184050">
    <property type="component" value="Unassembled WGS sequence"/>
</dbReference>
<evidence type="ECO:0000313" key="6">
    <source>
        <dbReference type="EMBL" id="SHJ39003.1"/>
    </source>
</evidence>
<dbReference type="InterPro" id="IPR036388">
    <property type="entry name" value="WH-like_DNA-bd_sf"/>
</dbReference>
<dbReference type="SUPFAM" id="SSF55785">
    <property type="entry name" value="PYP-like sensor domain (PAS domain)"/>
    <property type="match status" value="1"/>
</dbReference>
<organism evidence="6 7">
    <name type="scientific">Tangfeifania diversioriginum</name>
    <dbReference type="NCBI Taxonomy" id="1168035"/>
    <lineage>
        <taxon>Bacteria</taxon>
        <taxon>Pseudomonadati</taxon>
        <taxon>Bacteroidota</taxon>
        <taxon>Bacteroidia</taxon>
        <taxon>Marinilabiliales</taxon>
        <taxon>Prolixibacteraceae</taxon>
        <taxon>Tangfeifania</taxon>
    </lineage>
</organism>
<dbReference type="PRINTS" id="PR00038">
    <property type="entry name" value="HTHLUXR"/>
</dbReference>
<protein>
    <submittedName>
        <fullName evidence="6">Regulatory protein, luxR family</fullName>
    </submittedName>
</protein>
<dbReference type="STRING" id="1168035.SAMN05444280_11823"/>
<keyword evidence="3" id="KW-0804">Transcription</keyword>
<dbReference type="PANTHER" id="PTHR44688:SF16">
    <property type="entry name" value="DNA-BINDING TRANSCRIPTIONAL ACTIVATOR DEVR_DOSR"/>
    <property type="match status" value="1"/>
</dbReference>
<proteinExistence type="predicted"/>
<dbReference type="Pfam" id="PF00196">
    <property type="entry name" value="GerE"/>
    <property type="match status" value="1"/>
</dbReference>
<dbReference type="PROSITE" id="PS50112">
    <property type="entry name" value="PAS"/>
    <property type="match status" value="1"/>
</dbReference>
<dbReference type="Gene3D" id="3.30.450.20">
    <property type="entry name" value="PAS domain"/>
    <property type="match status" value="1"/>
</dbReference>
<keyword evidence="2" id="KW-0238">DNA-binding</keyword>
<evidence type="ECO:0000256" key="2">
    <source>
        <dbReference type="ARBA" id="ARBA00023125"/>
    </source>
</evidence>
<evidence type="ECO:0000313" key="7">
    <source>
        <dbReference type="Proteomes" id="UP000184050"/>
    </source>
</evidence>
<feature type="domain" description="HTH luxR-type" evidence="4">
    <location>
        <begin position="164"/>
        <end position="229"/>
    </location>
</feature>
<dbReference type="InterPro" id="IPR035965">
    <property type="entry name" value="PAS-like_dom_sf"/>
</dbReference>
<dbReference type="GO" id="GO:0006355">
    <property type="term" value="P:regulation of DNA-templated transcription"/>
    <property type="evidence" value="ECO:0007669"/>
    <property type="project" value="InterPro"/>
</dbReference>
<name>A0A1M6IX42_9BACT</name>